<evidence type="ECO:0000256" key="3">
    <source>
        <dbReference type="ARBA" id="ARBA00048244"/>
    </source>
</evidence>
<dbReference type="STRING" id="546271.Selsp_0762"/>
<dbReference type="InterPro" id="IPR012676">
    <property type="entry name" value="TGS-like"/>
</dbReference>
<dbReference type="FunFam" id="3.10.20.30:FF:000002">
    <property type="entry name" value="GTP pyrophosphokinase (RelA/SpoT)"/>
    <property type="match status" value="1"/>
</dbReference>
<dbReference type="CDD" id="cd00077">
    <property type="entry name" value="HDc"/>
    <property type="match status" value="1"/>
</dbReference>
<dbReference type="InterPro" id="IPR004095">
    <property type="entry name" value="TGS"/>
</dbReference>
<feature type="domain" description="HD" evidence="6">
    <location>
        <begin position="59"/>
        <end position="158"/>
    </location>
</feature>
<dbReference type="PANTHER" id="PTHR21262">
    <property type="entry name" value="GUANOSINE-3',5'-BIS DIPHOSPHATE 3'-PYROPHOSPHOHYDROLASE"/>
    <property type="match status" value="1"/>
</dbReference>
<dbReference type="InterPro" id="IPR045865">
    <property type="entry name" value="ACT-like_dom_sf"/>
</dbReference>
<evidence type="ECO:0000256" key="1">
    <source>
        <dbReference type="ARBA" id="ARBA00004976"/>
    </source>
</evidence>
<dbReference type="InterPro" id="IPR006674">
    <property type="entry name" value="HD_domain"/>
</dbReference>
<dbReference type="PROSITE" id="PS51831">
    <property type="entry name" value="HD"/>
    <property type="match status" value="1"/>
</dbReference>
<evidence type="ECO:0000313" key="9">
    <source>
        <dbReference type="Proteomes" id="UP000003505"/>
    </source>
</evidence>
<dbReference type="EMBL" id="ACKP02000039">
    <property type="protein sequence ID" value="EEX76931.1"/>
    <property type="molecule type" value="Genomic_DNA"/>
</dbReference>
<dbReference type="Pfam" id="PF13291">
    <property type="entry name" value="ACT_4"/>
    <property type="match status" value="1"/>
</dbReference>
<dbReference type="SUPFAM" id="SSF55021">
    <property type="entry name" value="ACT-like"/>
    <property type="match status" value="1"/>
</dbReference>
<evidence type="ECO:0000256" key="2">
    <source>
        <dbReference type="ARBA" id="ARBA00013251"/>
    </source>
</evidence>
<dbReference type="AlphaFoldDB" id="C9LW28"/>
<dbReference type="InterPro" id="IPR003607">
    <property type="entry name" value="HD/PDEase_dom"/>
</dbReference>
<evidence type="ECO:0000259" key="5">
    <source>
        <dbReference type="PROSITE" id="PS51671"/>
    </source>
</evidence>
<dbReference type="Gene3D" id="3.30.70.260">
    <property type="match status" value="1"/>
</dbReference>
<evidence type="ECO:0000259" key="6">
    <source>
        <dbReference type="PROSITE" id="PS51831"/>
    </source>
</evidence>
<dbReference type="Pfam" id="PF19296">
    <property type="entry name" value="RelA_AH_RIS"/>
    <property type="match status" value="1"/>
</dbReference>
<dbReference type="Pfam" id="PF02824">
    <property type="entry name" value="TGS"/>
    <property type="match status" value="1"/>
</dbReference>
<dbReference type="Gene3D" id="3.30.460.10">
    <property type="entry name" value="Beta Polymerase, domain 2"/>
    <property type="match status" value="1"/>
</dbReference>
<dbReference type="FunFam" id="1.10.3210.10:FF:000001">
    <property type="entry name" value="GTP pyrophosphokinase RelA"/>
    <property type="match status" value="1"/>
</dbReference>
<accession>C9LW28</accession>
<dbReference type="FunFam" id="3.30.460.10:FF:000001">
    <property type="entry name" value="GTP pyrophosphokinase RelA"/>
    <property type="match status" value="1"/>
</dbReference>
<dbReference type="SMART" id="SM00954">
    <property type="entry name" value="RelA_SpoT"/>
    <property type="match status" value="1"/>
</dbReference>
<dbReference type="Pfam" id="PF04607">
    <property type="entry name" value="RelA_SpoT"/>
    <property type="match status" value="1"/>
</dbReference>
<evidence type="ECO:0000259" key="7">
    <source>
        <dbReference type="PROSITE" id="PS51880"/>
    </source>
</evidence>
<dbReference type="SUPFAM" id="SSF81271">
    <property type="entry name" value="TGS-like"/>
    <property type="match status" value="1"/>
</dbReference>
<dbReference type="InterPro" id="IPR043519">
    <property type="entry name" value="NT_sf"/>
</dbReference>
<evidence type="ECO:0000256" key="4">
    <source>
        <dbReference type="RuleBase" id="RU003847"/>
    </source>
</evidence>
<sequence>MPRKAGWSAMSEMNPVTIDAILEAVKRYQPNADTDLIRRAYELADAAHKGQKRVSGEDYIIHPLAVAKILTDLQIDDITISAAILHDVVEDTTHTLDEMRELFGDEVAMLIDGVTKLGRIQYKSKEEQQLESYRKMFLAMAKDIRVIMIKLADRLHNMRTLKYMREDKQKRIARETIEIYAPLANRLGISNVKWELEDLCLRYLDPKAYYDLVESVKQKRQERQAFIDEAHEQIVEKLEEAHITAEIQGRAKHFYSIYKKMKRDQKDISEIYDLSALRVLVDSVKDCYGVLGIIHAMWKPLPGRFKDYIAMPKSNGYQSLHTTVICRGYPLEIQIRTFAMHKVSEYGVAAHWKYKEAGKSVGATREYDQKMSWLRQMVSLQHELDDPREYFEALKVDVFSDEVFVFTPKGDVVDLPKGSIPIDFAYRIHTEVGHHCVGAKVNSKIVPLEYKLKNGDIVSIITNKSNNGPSRDWLNIVASSETRTKIRSWFKKQRKEENIARGMDMMEKEAKHLGYVPKEILKPERLELLAKKLNIPQVNDLLASIGYGGITLNGILGKLIEMHKQDLQKATPPDISQMLSELKQPLKNRKKKASHGILVEGEGGFLVRLARCCNPIPGDPITGYITRGRGVSVHRSDCPNLLNDMDFSRVIEVNWDVGLDKVYTVQIEIVCNDKTGMLAELFALPAEMKVNISSLTAKTNKTNRTSIVNMGLDVRNSQQVAQIMTKIRRMKDVYSVSRSLGTSAKDDEL</sequence>
<dbReference type="Pfam" id="PF13328">
    <property type="entry name" value="HD_4"/>
    <property type="match status" value="1"/>
</dbReference>
<dbReference type="InterPro" id="IPR007685">
    <property type="entry name" value="RelA_SpoT"/>
</dbReference>
<gene>
    <name evidence="8" type="ORF">SELSPUOL_01680</name>
</gene>
<dbReference type="CDD" id="cd05399">
    <property type="entry name" value="NT_Rel-Spo_like"/>
    <property type="match status" value="1"/>
</dbReference>
<dbReference type="InterPro" id="IPR002912">
    <property type="entry name" value="ACT_dom"/>
</dbReference>
<comment type="caution">
    <text evidence="8">The sequence shown here is derived from an EMBL/GenBank/DDBJ whole genome shotgun (WGS) entry which is preliminary data.</text>
</comment>
<dbReference type="SMART" id="SM00471">
    <property type="entry name" value="HDc"/>
    <property type="match status" value="1"/>
</dbReference>
<dbReference type="SUPFAM" id="SSF109604">
    <property type="entry name" value="HD-domain/PDEase-like"/>
    <property type="match status" value="1"/>
</dbReference>
<dbReference type="PROSITE" id="PS51671">
    <property type="entry name" value="ACT"/>
    <property type="match status" value="1"/>
</dbReference>
<feature type="domain" description="ACT" evidence="5">
    <location>
        <begin position="666"/>
        <end position="741"/>
    </location>
</feature>
<dbReference type="InterPro" id="IPR033655">
    <property type="entry name" value="TGS_RelA/SpoT"/>
</dbReference>
<comment type="function">
    <text evidence="4">In eubacteria ppGpp (guanosine 3'-diphosphate 5'-diphosphate) is a mediator of the stringent response that coordinates a variety of cellular activities in response to changes in nutritional abundance.</text>
</comment>
<comment type="similarity">
    <text evidence="4">Belongs to the relA/spoT family.</text>
</comment>
<evidence type="ECO:0000313" key="8">
    <source>
        <dbReference type="EMBL" id="EEX76931.1"/>
    </source>
</evidence>
<name>C9LW28_SELS3</name>
<dbReference type="eggNOG" id="COG0317">
    <property type="taxonomic scope" value="Bacteria"/>
</dbReference>
<dbReference type="InterPro" id="IPR045600">
    <property type="entry name" value="RelA/SpoT_AH_RIS"/>
</dbReference>
<dbReference type="NCBIfam" id="TIGR00691">
    <property type="entry name" value="spoT_relA"/>
    <property type="match status" value="1"/>
</dbReference>
<organism evidence="8 9">
    <name type="scientific">Selenomonas sputigena (strain ATCC 35185 / DSM 20758 / CCUG 44933 / VPI D19B-28)</name>
    <dbReference type="NCBI Taxonomy" id="546271"/>
    <lineage>
        <taxon>Bacteria</taxon>
        <taxon>Bacillati</taxon>
        <taxon>Bacillota</taxon>
        <taxon>Negativicutes</taxon>
        <taxon>Selenomonadales</taxon>
        <taxon>Selenomonadaceae</taxon>
        <taxon>Selenomonas</taxon>
    </lineage>
</organism>
<proteinExistence type="inferred from homology"/>
<comment type="pathway">
    <text evidence="1">Purine metabolism; ppGpp biosynthesis; ppGpp from GTP: step 1/2.</text>
</comment>
<dbReference type="Gene3D" id="1.10.3210.10">
    <property type="entry name" value="Hypothetical protein af1432"/>
    <property type="match status" value="1"/>
</dbReference>
<dbReference type="CDD" id="cd04876">
    <property type="entry name" value="ACT_RelA-SpoT"/>
    <property type="match status" value="1"/>
</dbReference>
<protein>
    <recommendedName>
        <fullName evidence="2">GTP diphosphokinase</fullName>
        <ecNumber evidence="2">2.7.6.5</ecNumber>
    </recommendedName>
</protein>
<dbReference type="Proteomes" id="UP000003505">
    <property type="component" value="Unassembled WGS sequence"/>
</dbReference>
<dbReference type="PANTHER" id="PTHR21262:SF31">
    <property type="entry name" value="GTP PYROPHOSPHOKINASE"/>
    <property type="match status" value="1"/>
</dbReference>
<dbReference type="InterPro" id="IPR004811">
    <property type="entry name" value="RelA/Spo_fam"/>
</dbReference>
<dbReference type="SUPFAM" id="SSF81301">
    <property type="entry name" value="Nucleotidyltransferase"/>
    <property type="match status" value="1"/>
</dbReference>
<reference evidence="8 9" key="1">
    <citation type="submission" date="2009-09" db="EMBL/GenBank/DDBJ databases">
        <authorList>
            <person name="Weinstock G."/>
            <person name="Sodergren E."/>
            <person name="Clifton S."/>
            <person name="Fulton L."/>
            <person name="Fulton B."/>
            <person name="Courtney L."/>
            <person name="Fronick C."/>
            <person name="Harrison M."/>
            <person name="Strong C."/>
            <person name="Farmer C."/>
            <person name="Delahaunty K."/>
            <person name="Markovic C."/>
            <person name="Hall O."/>
            <person name="Minx P."/>
            <person name="Tomlinson C."/>
            <person name="Mitreva M."/>
            <person name="Nelson J."/>
            <person name="Hou S."/>
            <person name="Wollam A."/>
            <person name="Pepin K.H."/>
            <person name="Johnson M."/>
            <person name="Bhonagiri V."/>
            <person name="Nash W.E."/>
            <person name="Warren W."/>
            <person name="Chinwalla A."/>
            <person name="Mardis E.R."/>
            <person name="Wilson R.K."/>
        </authorList>
    </citation>
    <scope>NUCLEOTIDE SEQUENCE [LARGE SCALE GENOMIC DNA]</scope>
    <source>
        <strain evidence="9">ATCC 35185 / DSM 20758 / VPI D19B-28</strain>
    </source>
</reference>
<dbReference type="GO" id="GO:0008728">
    <property type="term" value="F:GTP diphosphokinase activity"/>
    <property type="evidence" value="ECO:0007669"/>
    <property type="project" value="UniProtKB-EC"/>
</dbReference>
<dbReference type="EC" id="2.7.6.5" evidence="2"/>
<dbReference type="GO" id="GO:0015970">
    <property type="term" value="P:guanosine tetraphosphate biosynthetic process"/>
    <property type="evidence" value="ECO:0007669"/>
    <property type="project" value="UniProtKB-UniPathway"/>
</dbReference>
<dbReference type="CDD" id="cd01668">
    <property type="entry name" value="TGS_RSH"/>
    <property type="match status" value="1"/>
</dbReference>
<dbReference type="InterPro" id="IPR012675">
    <property type="entry name" value="Beta-grasp_dom_sf"/>
</dbReference>
<dbReference type="UniPathway" id="UPA00908">
    <property type="reaction ID" value="UER00884"/>
</dbReference>
<dbReference type="Gene3D" id="3.10.20.30">
    <property type="match status" value="1"/>
</dbReference>
<comment type="catalytic activity">
    <reaction evidence="3">
        <text>GTP + ATP = guanosine 3'-diphosphate 5'-triphosphate + AMP</text>
        <dbReference type="Rhea" id="RHEA:22088"/>
        <dbReference type="ChEBI" id="CHEBI:30616"/>
        <dbReference type="ChEBI" id="CHEBI:37565"/>
        <dbReference type="ChEBI" id="CHEBI:142410"/>
        <dbReference type="ChEBI" id="CHEBI:456215"/>
        <dbReference type="EC" id="2.7.6.5"/>
    </reaction>
</comment>
<feature type="domain" description="TGS" evidence="7">
    <location>
        <begin position="401"/>
        <end position="462"/>
    </location>
</feature>
<dbReference type="GO" id="GO:0005886">
    <property type="term" value="C:plasma membrane"/>
    <property type="evidence" value="ECO:0007669"/>
    <property type="project" value="TreeGrafter"/>
</dbReference>
<dbReference type="PROSITE" id="PS51880">
    <property type="entry name" value="TGS"/>
    <property type="match status" value="1"/>
</dbReference>